<proteinExistence type="predicted"/>
<name>A0ABP0JGZ4_9DINO</name>
<dbReference type="EMBL" id="CAXAMM010007191">
    <property type="protein sequence ID" value="CAK9013521.1"/>
    <property type="molecule type" value="Genomic_DNA"/>
</dbReference>
<reference evidence="2 4" key="1">
    <citation type="submission" date="2024-02" db="EMBL/GenBank/DDBJ databases">
        <authorList>
            <person name="Chen Y."/>
            <person name="Shah S."/>
            <person name="Dougan E. K."/>
            <person name="Thang M."/>
            <person name="Chan C."/>
        </authorList>
    </citation>
    <scope>NUCLEOTIDE SEQUENCE [LARGE SCALE GENOMIC DNA]</scope>
</reference>
<evidence type="ECO:0000313" key="2">
    <source>
        <dbReference type="EMBL" id="CAK9013473.1"/>
    </source>
</evidence>
<keyword evidence="4" id="KW-1185">Reference proteome</keyword>
<evidence type="ECO:0000313" key="4">
    <source>
        <dbReference type="Proteomes" id="UP001642464"/>
    </source>
</evidence>
<protein>
    <submittedName>
        <fullName evidence="2">WD_REPEATS_REGION domain-containing protein</fullName>
    </submittedName>
</protein>
<keyword evidence="1" id="KW-1133">Transmembrane helix</keyword>
<sequence>MADLTRYRQLWKGARELKCFDLFSRSQRLARIFARYGFSSFAYDIQSQASQDIVSQSGFYEALNAGLMLADHGLCCAASPCSLFIPISQSVHQRYDWCVNGNLRNFKVRLSNTIASNTCVLLSLILRFQPMTYLVIEQPKGSFMWKMDYFRAFFREFSAFACVLTYLGFWGLDLLKPTHLQTNLPKAKSLARKATRAAKNKFAERMRKKHERMRRAGKEPPIYYKTHVDNGTDGVQKKRFSGTKNLSRTAEYPQRFVTALFTCWAATYAATQQ</sequence>
<evidence type="ECO:0000256" key="1">
    <source>
        <dbReference type="SAM" id="Phobius"/>
    </source>
</evidence>
<comment type="caution">
    <text evidence="2">The sequence shown here is derived from an EMBL/GenBank/DDBJ whole genome shotgun (WGS) entry which is preliminary data.</text>
</comment>
<dbReference type="Proteomes" id="UP001642464">
    <property type="component" value="Unassembled WGS sequence"/>
</dbReference>
<gene>
    <name evidence="2" type="ORF">SCF082_LOCUS11944</name>
    <name evidence="3" type="ORF">SCF082_LOCUS11968</name>
</gene>
<organism evidence="2 4">
    <name type="scientific">Durusdinium trenchii</name>
    <dbReference type="NCBI Taxonomy" id="1381693"/>
    <lineage>
        <taxon>Eukaryota</taxon>
        <taxon>Sar</taxon>
        <taxon>Alveolata</taxon>
        <taxon>Dinophyceae</taxon>
        <taxon>Suessiales</taxon>
        <taxon>Symbiodiniaceae</taxon>
        <taxon>Durusdinium</taxon>
    </lineage>
</organism>
<evidence type="ECO:0000313" key="3">
    <source>
        <dbReference type="EMBL" id="CAK9013521.1"/>
    </source>
</evidence>
<dbReference type="EMBL" id="CAXAMM010007169">
    <property type="protein sequence ID" value="CAK9013473.1"/>
    <property type="molecule type" value="Genomic_DNA"/>
</dbReference>
<keyword evidence="1" id="KW-0472">Membrane</keyword>
<keyword evidence="1" id="KW-0812">Transmembrane</keyword>
<accession>A0ABP0JGZ4</accession>
<feature type="transmembrane region" description="Helical" evidence="1">
    <location>
        <begin position="156"/>
        <end position="175"/>
    </location>
</feature>